<dbReference type="InterPro" id="IPR016134">
    <property type="entry name" value="Dockerin_dom"/>
</dbReference>
<evidence type="ECO:0000259" key="1">
    <source>
        <dbReference type="PROSITE" id="PS51766"/>
    </source>
</evidence>
<accession>A0A0L0EPN3</accession>
<name>A0A0L0EPN3_9GAMM</name>
<dbReference type="Pfam" id="PF00404">
    <property type="entry name" value="Dockerin_1"/>
    <property type="match status" value="1"/>
</dbReference>
<dbReference type="SUPFAM" id="SSF63446">
    <property type="entry name" value="Type I dockerin domain"/>
    <property type="match status" value="1"/>
</dbReference>
<dbReference type="EMBL" id="LFZX01000158">
    <property type="protein sequence ID" value="KNC66374.1"/>
    <property type="molecule type" value="Genomic_DNA"/>
</dbReference>
<dbReference type="AlphaFoldDB" id="A0A0L0EPN3"/>
<dbReference type="InterPro" id="IPR018247">
    <property type="entry name" value="EF_Hand_1_Ca_BS"/>
</dbReference>
<dbReference type="PROSITE" id="PS00018">
    <property type="entry name" value="EF_HAND_1"/>
    <property type="match status" value="2"/>
</dbReference>
<protein>
    <recommendedName>
        <fullName evidence="1">Dockerin domain-containing protein</fullName>
    </recommendedName>
</protein>
<comment type="caution">
    <text evidence="2">The sequence shown here is derived from an EMBL/GenBank/DDBJ whole genome shotgun (WGS) entry which is preliminary data.</text>
</comment>
<dbReference type="Gene3D" id="2.60.40.4130">
    <property type="match status" value="1"/>
</dbReference>
<evidence type="ECO:0000313" key="2">
    <source>
        <dbReference type="EMBL" id="KNC66374.1"/>
    </source>
</evidence>
<organism evidence="2 3">
    <name type="scientific">Pseudoalteromonas rubra</name>
    <dbReference type="NCBI Taxonomy" id="43658"/>
    <lineage>
        <taxon>Bacteria</taxon>
        <taxon>Pseudomonadati</taxon>
        <taxon>Pseudomonadota</taxon>
        <taxon>Gammaproteobacteria</taxon>
        <taxon>Alteromonadales</taxon>
        <taxon>Pseudoalteromonadaceae</taxon>
        <taxon>Pseudoalteromonas</taxon>
    </lineage>
</organism>
<dbReference type="Gene3D" id="2.60.40.680">
    <property type="match status" value="1"/>
</dbReference>
<feature type="domain" description="Dockerin" evidence="1">
    <location>
        <begin position="627"/>
        <end position="692"/>
    </location>
</feature>
<reference evidence="3" key="1">
    <citation type="submission" date="2015-07" db="EMBL/GenBank/DDBJ databases">
        <title>Draft genome sequence of a Pseudoalteromonas rubra strain, OCN096, isolated from Kaneohe Bay, Oahu, Hawaii.</title>
        <authorList>
            <person name="Beurmann S."/>
            <person name="Ushijima B."/>
            <person name="Belcaid M."/>
            <person name="Callahan S.M."/>
            <person name="Aeby G.S."/>
        </authorList>
    </citation>
    <scope>NUCLEOTIDE SEQUENCE [LARGE SCALE GENOMIC DNA]</scope>
    <source>
        <strain evidence="3">OCN096</strain>
    </source>
</reference>
<dbReference type="PATRIC" id="fig|43658.6.peg.3374"/>
<proteinExistence type="predicted"/>
<sequence>MKSIIVNPIKYATTRKTPLSLLTQITCKTLFIGMCGLPLLSYAQTPHKVGPAFTVNTYTEDHQSIPVVSKLKDGKFIFAWSSYGQSGEGIWAIYAQRFDATGQPLGGEFRVDSTTLDNHLSPKVTSLEDGSFVIAWLDGSGDNIIYAKRFNDEGTPTGDKFIIHRSSAEYMSDLTIGSLSNGNFVVSWGDKFTESYKDRAKVQVFDTSGNRVGSTITMSKYSRKVSTTGLPDGGFMAVWEGSGYNIYAQRYSATGSAQGAEFLVSEDTNLSHSRPSVSRLSDGDLLFTWQSFAQGNIHARRFDTNGTPKDDSFLVNTFTEDRYSYPAIDALDNGGYVIVSQKVDSARSDDDIFAQVFSATDEKVGEETLVNSITDLRQFIPVVSVTDNNDFVVGWIHQEPSGNYDIRAQRFQLEAVQANTMTITLPQTTVLEGDVVTLPLQAAGADIYGLDAIVSLSDTTQARISGGEYGEFLPSDERLSVPMGINDNQWDGALALMAPATAKSGEGNFATVTLIAEQAGAVNLTLQAQMTDQQGNYLLQGNTDYTFTIEESVALTGNVADLGIAGDFIYVTLTINGQRVTINPDGSFSVRVGLGDVTMSLSAPGHLTAEKQITLAAGQADIDFGQINLVGGDSNGDNLIDIADLTQLLGAYRSVDGQQNGYVMAADFNRDGAINLQDLTLLGAHFGKQGPQSW</sequence>
<gene>
    <name evidence="2" type="ORF">AC626_17410</name>
</gene>
<dbReference type="GO" id="GO:0000272">
    <property type="term" value="P:polysaccharide catabolic process"/>
    <property type="evidence" value="ECO:0007669"/>
    <property type="project" value="InterPro"/>
</dbReference>
<evidence type="ECO:0000313" key="3">
    <source>
        <dbReference type="Proteomes" id="UP000036850"/>
    </source>
</evidence>
<dbReference type="InterPro" id="IPR036439">
    <property type="entry name" value="Dockerin_dom_sf"/>
</dbReference>
<dbReference type="CDD" id="cd14254">
    <property type="entry name" value="Dockerin_II"/>
    <property type="match status" value="1"/>
</dbReference>
<dbReference type="GO" id="GO:0004553">
    <property type="term" value="F:hydrolase activity, hydrolyzing O-glycosyl compounds"/>
    <property type="evidence" value="ECO:0007669"/>
    <property type="project" value="InterPro"/>
</dbReference>
<dbReference type="OrthoDB" id="6091599at2"/>
<dbReference type="PROSITE" id="PS51766">
    <property type="entry name" value="DOCKERIN"/>
    <property type="match status" value="1"/>
</dbReference>
<dbReference type="InterPro" id="IPR002105">
    <property type="entry name" value="Dockerin_1_rpt"/>
</dbReference>
<dbReference type="Proteomes" id="UP000036850">
    <property type="component" value="Unassembled WGS sequence"/>
</dbReference>